<evidence type="ECO:0000256" key="2">
    <source>
        <dbReference type="ARBA" id="ARBA00023027"/>
    </source>
</evidence>
<dbReference type="InterPro" id="IPR017938">
    <property type="entry name" value="Riboflavin_synthase-like_b-brl"/>
</dbReference>
<dbReference type="EMBL" id="ML987210">
    <property type="protein sequence ID" value="KAF2241790.1"/>
    <property type="molecule type" value="Genomic_DNA"/>
</dbReference>
<feature type="compositionally biased region" description="Basic and acidic residues" evidence="3">
    <location>
        <begin position="11"/>
        <end position="25"/>
    </location>
</feature>
<dbReference type="OrthoDB" id="436496at2759"/>
<dbReference type="GO" id="GO:0016491">
    <property type="term" value="F:oxidoreductase activity"/>
    <property type="evidence" value="ECO:0007669"/>
    <property type="project" value="UniProtKB-KW"/>
</dbReference>
<dbReference type="Gene3D" id="2.40.30.10">
    <property type="entry name" value="Translation factors"/>
    <property type="match status" value="1"/>
</dbReference>
<dbReference type="Proteomes" id="UP000800094">
    <property type="component" value="Unassembled WGS sequence"/>
</dbReference>
<keyword evidence="6" id="KW-1185">Reference proteome</keyword>
<sequence>MAQTRSAKASLSHEERTATDPREQSLHPVILDKVSAVNDRIKTYRFTIKDSNGINFLPGQWLDVHVPGIEKAGGFTITSSPKHALPASAENDVPYIELAVQKSPDNPPAAWLWQHTEQIMGKELNVRVGGSFVWPPPGLDMSHIKRAIFIAGGVGINPLISMLSHIREQPSSIETRLLYSTKVPSRDTQPEEVLFLPRLLDLFRRPRSDPNKDRLEMFLTGTWDGSHWDRKNDEPIHPLMSLTLPKLDIDTEVPIVAWTHRIDEIALLSAVGNRDEARSSVFYVCGPPDMTDSIVQFLQAQGHVEPDRVFCEKWW</sequence>
<evidence type="ECO:0000313" key="6">
    <source>
        <dbReference type="Proteomes" id="UP000800094"/>
    </source>
</evidence>
<feature type="region of interest" description="Disordered" evidence="3">
    <location>
        <begin position="1"/>
        <end position="25"/>
    </location>
</feature>
<dbReference type="GeneID" id="54587959"/>
<proteinExistence type="predicted"/>
<evidence type="ECO:0000256" key="3">
    <source>
        <dbReference type="SAM" id="MobiDB-lite"/>
    </source>
</evidence>
<feature type="domain" description="FAD-binding FR-type" evidence="4">
    <location>
        <begin position="24"/>
        <end position="137"/>
    </location>
</feature>
<dbReference type="Gene3D" id="3.40.50.80">
    <property type="entry name" value="Nucleotide-binding domain of ferredoxin-NADP reductase (FNR) module"/>
    <property type="match status" value="1"/>
</dbReference>
<dbReference type="SUPFAM" id="SSF52343">
    <property type="entry name" value="Ferredoxin reductase-like, C-terminal NADP-linked domain"/>
    <property type="match status" value="1"/>
</dbReference>
<protein>
    <recommendedName>
        <fullName evidence="4">FAD-binding FR-type domain-containing protein</fullName>
    </recommendedName>
</protein>
<keyword evidence="1" id="KW-0560">Oxidoreductase</keyword>
<dbReference type="GO" id="GO:0005739">
    <property type="term" value="C:mitochondrion"/>
    <property type="evidence" value="ECO:0007669"/>
    <property type="project" value="TreeGrafter"/>
</dbReference>
<organism evidence="5 6">
    <name type="scientific">Trematosphaeria pertusa</name>
    <dbReference type="NCBI Taxonomy" id="390896"/>
    <lineage>
        <taxon>Eukaryota</taxon>
        <taxon>Fungi</taxon>
        <taxon>Dikarya</taxon>
        <taxon>Ascomycota</taxon>
        <taxon>Pezizomycotina</taxon>
        <taxon>Dothideomycetes</taxon>
        <taxon>Pleosporomycetidae</taxon>
        <taxon>Pleosporales</taxon>
        <taxon>Massarineae</taxon>
        <taxon>Trematosphaeriaceae</taxon>
        <taxon>Trematosphaeria</taxon>
    </lineage>
</organism>
<evidence type="ECO:0000313" key="5">
    <source>
        <dbReference type="EMBL" id="KAF2241790.1"/>
    </source>
</evidence>
<dbReference type="InterPro" id="IPR017927">
    <property type="entry name" value="FAD-bd_FR_type"/>
</dbReference>
<dbReference type="PANTHER" id="PTHR46505">
    <property type="entry name" value="OXIDOREDUCTASE NAD-BINDING DOMAIN-CONTAINING PROTEIN 1"/>
    <property type="match status" value="1"/>
</dbReference>
<keyword evidence="2" id="KW-0520">NAD</keyword>
<name>A0A6A6HWN1_9PLEO</name>
<dbReference type="AlphaFoldDB" id="A0A6A6HWN1"/>
<gene>
    <name evidence="5" type="ORF">BU26DRAFT_585319</name>
</gene>
<dbReference type="RefSeq" id="XP_033676794.1">
    <property type="nucleotide sequence ID" value="XM_033834629.1"/>
</dbReference>
<evidence type="ECO:0000259" key="4">
    <source>
        <dbReference type="PROSITE" id="PS51384"/>
    </source>
</evidence>
<dbReference type="PANTHER" id="PTHR46505:SF1">
    <property type="entry name" value="OXIDOREDUCTASE NAD-BINDING DOMAIN-CONTAINING PROTEIN 1"/>
    <property type="match status" value="1"/>
</dbReference>
<dbReference type="InterPro" id="IPR052128">
    <property type="entry name" value="Oxidoreductase_NAD-binding"/>
</dbReference>
<evidence type="ECO:0000256" key="1">
    <source>
        <dbReference type="ARBA" id="ARBA00023002"/>
    </source>
</evidence>
<dbReference type="InterPro" id="IPR039261">
    <property type="entry name" value="FNR_nucleotide-bd"/>
</dbReference>
<dbReference type="SUPFAM" id="SSF63380">
    <property type="entry name" value="Riboflavin synthase domain-like"/>
    <property type="match status" value="1"/>
</dbReference>
<accession>A0A6A6HWN1</accession>
<dbReference type="CDD" id="cd00322">
    <property type="entry name" value="FNR_like"/>
    <property type="match status" value="1"/>
</dbReference>
<dbReference type="PROSITE" id="PS51384">
    <property type="entry name" value="FAD_FR"/>
    <property type="match status" value="1"/>
</dbReference>
<reference evidence="5" key="1">
    <citation type="journal article" date="2020" name="Stud. Mycol.">
        <title>101 Dothideomycetes genomes: a test case for predicting lifestyles and emergence of pathogens.</title>
        <authorList>
            <person name="Haridas S."/>
            <person name="Albert R."/>
            <person name="Binder M."/>
            <person name="Bloem J."/>
            <person name="Labutti K."/>
            <person name="Salamov A."/>
            <person name="Andreopoulos B."/>
            <person name="Baker S."/>
            <person name="Barry K."/>
            <person name="Bills G."/>
            <person name="Bluhm B."/>
            <person name="Cannon C."/>
            <person name="Castanera R."/>
            <person name="Culley D."/>
            <person name="Daum C."/>
            <person name="Ezra D."/>
            <person name="Gonzalez J."/>
            <person name="Henrissat B."/>
            <person name="Kuo A."/>
            <person name="Liang C."/>
            <person name="Lipzen A."/>
            <person name="Lutzoni F."/>
            <person name="Magnuson J."/>
            <person name="Mondo S."/>
            <person name="Nolan M."/>
            <person name="Ohm R."/>
            <person name="Pangilinan J."/>
            <person name="Park H.-J."/>
            <person name="Ramirez L."/>
            <person name="Alfaro M."/>
            <person name="Sun H."/>
            <person name="Tritt A."/>
            <person name="Yoshinaga Y."/>
            <person name="Zwiers L.-H."/>
            <person name="Turgeon B."/>
            <person name="Goodwin S."/>
            <person name="Spatafora J."/>
            <person name="Crous P."/>
            <person name="Grigoriev I."/>
        </authorList>
    </citation>
    <scope>NUCLEOTIDE SEQUENCE</scope>
    <source>
        <strain evidence="5">CBS 122368</strain>
    </source>
</reference>